<dbReference type="SUPFAM" id="SSF55785">
    <property type="entry name" value="PYP-like sensor domain (PAS domain)"/>
    <property type="match status" value="1"/>
</dbReference>
<dbReference type="Pfam" id="PF00512">
    <property type="entry name" value="HisKA"/>
    <property type="match status" value="1"/>
</dbReference>
<reference evidence="10 11" key="1">
    <citation type="submission" date="2023-11" db="EMBL/GenBank/DDBJ databases">
        <title>Draft genome of Azohydromonas lata strain H1 (DSM1123), a polyhydroxyalkanoate producer.</title>
        <authorList>
            <person name="Traversa D."/>
            <person name="D'Addabbo P."/>
            <person name="Pazzani C."/>
            <person name="Manzari C."/>
            <person name="Chiara M."/>
            <person name="Scrascia M."/>
        </authorList>
    </citation>
    <scope>NUCLEOTIDE SEQUENCE [LARGE SCALE GENOMIC DNA]</scope>
    <source>
        <strain evidence="10 11">H1</strain>
    </source>
</reference>
<dbReference type="InterPro" id="IPR004358">
    <property type="entry name" value="Sig_transdc_His_kin-like_C"/>
</dbReference>
<dbReference type="SUPFAM" id="SSF55874">
    <property type="entry name" value="ATPase domain of HSP90 chaperone/DNA topoisomerase II/histidine kinase"/>
    <property type="match status" value="1"/>
</dbReference>
<accession>A0ABU5IQF8</accession>
<evidence type="ECO:0000313" key="10">
    <source>
        <dbReference type="EMBL" id="MDZ5461119.1"/>
    </source>
</evidence>
<dbReference type="SMART" id="SM00448">
    <property type="entry name" value="REC"/>
    <property type="match status" value="1"/>
</dbReference>
<dbReference type="SMART" id="SM00387">
    <property type="entry name" value="HATPase_c"/>
    <property type="match status" value="1"/>
</dbReference>
<dbReference type="InterPro" id="IPR036890">
    <property type="entry name" value="HATPase_C_sf"/>
</dbReference>
<dbReference type="InterPro" id="IPR000700">
    <property type="entry name" value="PAS-assoc_C"/>
</dbReference>
<dbReference type="CDD" id="cd00082">
    <property type="entry name" value="HisKA"/>
    <property type="match status" value="1"/>
</dbReference>
<dbReference type="InterPro" id="IPR003594">
    <property type="entry name" value="HATPase_dom"/>
</dbReference>
<dbReference type="Gene3D" id="3.30.565.10">
    <property type="entry name" value="Histidine kinase-like ATPase, C-terminal domain"/>
    <property type="match status" value="1"/>
</dbReference>
<comment type="caution">
    <text evidence="10">The sequence shown here is derived from an EMBL/GenBank/DDBJ whole genome shotgun (WGS) entry which is preliminary data.</text>
</comment>
<dbReference type="Pfam" id="PF08447">
    <property type="entry name" value="PAS_3"/>
    <property type="match status" value="1"/>
</dbReference>
<dbReference type="RefSeq" id="WP_322468377.1">
    <property type="nucleotide sequence ID" value="NZ_JAXOJX010000097.1"/>
</dbReference>
<dbReference type="NCBIfam" id="TIGR00229">
    <property type="entry name" value="sensory_box"/>
    <property type="match status" value="1"/>
</dbReference>
<keyword evidence="6" id="KW-0472">Membrane</keyword>
<feature type="transmembrane region" description="Helical" evidence="6">
    <location>
        <begin position="146"/>
        <end position="165"/>
    </location>
</feature>
<evidence type="ECO:0000256" key="2">
    <source>
        <dbReference type="ARBA" id="ARBA00012438"/>
    </source>
</evidence>
<feature type="transmembrane region" description="Helical" evidence="6">
    <location>
        <begin position="6"/>
        <end position="23"/>
    </location>
</feature>
<dbReference type="PANTHER" id="PTHR45339">
    <property type="entry name" value="HYBRID SIGNAL TRANSDUCTION HISTIDINE KINASE J"/>
    <property type="match status" value="1"/>
</dbReference>
<dbReference type="Pfam" id="PF02518">
    <property type="entry name" value="HATPase_c"/>
    <property type="match status" value="1"/>
</dbReference>
<dbReference type="EMBL" id="JAXOJX010000097">
    <property type="protein sequence ID" value="MDZ5461119.1"/>
    <property type="molecule type" value="Genomic_DNA"/>
</dbReference>
<dbReference type="InterPro" id="IPR005467">
    <property type="entry name" value="His_kinase_dom"/>
</dbReference>
<dbReference type="PANTHER" id="PTHR45339:SF1">
    <property type="entry name" value="HYBRID SIGNAL TRANSDUCTION HISTIDINE KINASE J"/>
    <property type="match status" value="1"/>
</dbReference>
<evidence type="ECO:0000259" key="9">
    <source>
        <dbReference type="PROSITE" id="PS50113"/>
    </source>
</evidence>
<dbReference type="CDD" id="cd16922">
    <property type="entry name" value="HATPase_EvgS-ArcB-TorS-like"/>
    <property type="match status" value="1"/>
</dbReference>
<feature type="modified residue" description="4-aspartylphosphate" evidence="5">
    <location>
        <position position="682"/>
    </location>
</feature>
<feature type="transmembrane region" description="Helical" evidence="6">
    <location>
        <begin position="60"/>
        <end position="80"/>
    </location>
</feature>
<dbReference type="PROSITE" id="PS50109">
    <property type="entry name" value="HIS_KIN"/>
    <property type="match status" value="1"/>
</dbReference>
<feature type="domain" description="Histidine kinase" evidence="7">
    <location>
        <begin position="389"/>
        <end position="607"/>
    </location>
</feature>
<dbReference type="InterPro" id="IPR000014">
    <property type="entry name" value="PAS"/>
</dbReference>
<keyword evidence="10" id="KW-0067">ATP-binding</keyword>
<dbReference type="SUPFAM" id="SSF47384">
    <property type="entry name" value="Homodimeric domain of signal transducing histidine kinase"/>
    <property type="match status" value="1"/>
</dbReference>
<evidence type="ECO:0000259" key="8">
    <source>
        <dbReference type="PROSITE" id="PS50110"/>
    </source>
</evidence>
<dbReference type="InterPro" id="IPR036097">
    <property type="entry name" value="HisK_dim/P_sf"/>
</dbReference>
<dbReference type="PROSITE" id="PS50113">
    <property type="entry name" value="PAC"/>
    <property type="match status" value="1"/>
</dbReference>
<dbReference type="Gene3D" id="3.30.450.20">
    <property type="entry name" value="PAS domain"/>
    <property type="match status" value="1"/>
</dbReference>
<keyword evidence="6" id="KW-1133">Transmembrane helix</keyword>
<gene>
    <name evidence="10" type="ORF">SM757_31560</name>
</gene>
<evidence type="ECO:0000256" key="3">
    <source>
        <dbReference type="ARBA" id="ARBA00022553"/>
    </source>
</evidence>
<protein>
    <recommendedName>
        <fullName evidence="2">histidine kinase</fullName>
        <ecNumber evidence="2">2.7.13.3</ecNumber>
    </recommendedName>
</protein>
<dbReference type="Proteomes" id="UP001293718">
    <property type="component" value="Unassembled WGS sequence"/>
</dbReference>
<feature type="domain" description="PAC" evidence="9">
    <location>
        <begin position="302"/>
        <end position="353"/>
    </location>
</feature>
<evidence type="ECO:0000313" key="11">
    <source>
        <dbReference type="Proteomes" id="UP001293718"/>
    </source>
</evidence>
<dbReference type="Pfam" id="PF00072">
    <property type="entry name" value="Response_reg"/>
    <property type="match status" value="1"/>
</dbReference>
<keyword evidence="10" id="KW-0547">Nucleotide-binding</keyword>
<dbReference type="Gene3D" id="1.10.287.130">
    <property type="match status" value="1"/>
</dbReference>
<dbReference type="InterPro" id="IPR001789">
    <property type="entry name" value="Sig_transdc_resp-reg_receiver"/>
</dbReference>
<evidence type="ECO:0000256" key="6">
    <source>
        <dbReference type="SAM" id="Phobius"/>
    </source>
</evidence>
<keyword evidence="3 5" id="KW-0597">Phosphoprotein</keyword>
<feature type="transmembrane region" description="Helical" evidence="6">
    <location>
        <begin position="112"/>
        <end position="134"/>
    </location>
</feature>
<feature type="domain" description="Response regulatory" evidence="8">
    <location>
        <begin position="633"/>
        <end position="752"/>
    </location>
</feature>
<keyword evidence="11" id="KW-1185">Reference proteome</keyword>
<dbReference type="CDD" id="cd17546">
    <property type="entry name" value="REC_hyHK_CKI1_RcsC-like"/>
    <property type="match status" value="1"/>
</dbReference>
<sequence>MLLTTNALLSCAAALVMLVVLRTCKTYPGFGFWTAGVACLALGAALLVPDVLPQSWGLRVLRNGMLLAGYLLILRGMLIFRGRRVGAWLELLCLLLFLPVFSYYSLDPADLAARIAIYCTFAAALSVATVAVTLRHRPAHFGSNDVLLAIWMSILAVLNAVRIVHELGSPAADTAFEALKGFGSFYAMAQILSVQLVTLTLVSMNSQRIEHEYRLGEARLREREAQLRSIGDNVPEGFVYQFEVVGGQPRFNYISAGVAGIFGLSAETLMADAKALFALAEPASLAQYRRDEARSARDMSVYAGTVQFVLPCGRKVWLHARSSPLKRDDGRIVWEGVGMDVTKLMQAEIELHRHRHHLEAMVEERTAQLLEAQSRAEAASLAKSAFLANMSHEIRTPLHGMLGMAQRLLEAPLPAGQHEQARLIERSGQLLLGVIDDLLDFSRIEAGRLELEQLPLDLVQLARDAVALFEPKAQAKGLALRLELHAGDVPAWVLGDPLRLSQILNNLLSNAVKFTAVGSVALRLTALEGGHWRMAVRDTGIGLSAADRRRIFEPFMQADSSTTRRFGGTGLGLAIVSSLVRLHGGELDVQSEPGRGTEFWFELKLPAAQAPQPQAAPAPATDATAAAALAGCRVLVAEDNEVNMHLACAILQALNVRVRQAVNGVQAVQAYDQDRPAVVLMDMHMPEMDGLDATRRIRSLEAARGWARTPIVALTASALAEDRRRCVEAGMDDVLVKPFQRAQLQGVLQRYCR</sequence>
<proteinExistence type="predicted"/>
<dbReference type="PRINTS" id="PR00344">
    <property type="entry name" value="BCTRLSENSOR"/>
</dbReference>
<dbReference type="PROSITE" id="PS50110">
    <property type="entry name" value="RESPONSE_REGULATORY"/>
    <property type="match status" value="1"/>
</dbReference>
<evidence type="ECO:0000256" key="4">
    <source>
        <dbReference type="ARBA" id="ARBA00023012"/>
    </source>
</evidence>
<dbReference type="InterPro" id="IPR003661">
    <property type="entry name" value="HisK_dim/P_dom"/>
</dbReference>
<dbReference type="GO" id="GO:0005524">
    <property type="term" value="F:ATP binding"/>
    <property type="evidence" value="ECO:0007669"/>
    <property type="project" value="UniProtKB-KW"/>
</dbReference>
<keyword evidence="6" id="KW-0812">Transmembrane</keyword>
<evidence type="ECO:0000259" key="7">
    <source>
        <dbReference type="PROSITE" id="PS50109"/>
    </source>
</evidence>
<keyword evidence="4" id="KW-0902">Two-component regulatory system</keyword>
<dbReference type="InterPro" id="IPR013655">
    <property type="entry name" value="PAS_fold_3"/>
</dbReference>
<evidence type="ECO:0000256" key="1">
    <source>
        <dbReference type="ARBA" id="ARBA00000085"/>
    </source>
</evidence>
<name>A0ABU5IQF8_9BURK</name>
<dbReference type="SMART" id="SM00388">
    <property type="entry name" value="HisKA"/>
    <property type="match status" value="1"/>
</dbReference>
<feature type="transmembrane region" description="Helical" evidence="6">
    <location>
        <begin position="30"/>
        <end position="48"/>
    </location>
</feature>
<dbReference type="Gene3D" id="3.40.50.2300">
    <property type="match status" value="1"/>
</dbReference>
<dbReference type="EC" id="2.7.13.3" evidence="2"/>
<evidence type="ECO:0000256" key="5">
    <source>
        <dbReference type="PROSITE-ProRule" id="PRU00169"/>
    </source>
</evidence>
<dbReference type="InterPro" id="IPR035965">
    <property type="entry name" value="PAS-like_dom_sf"/>
</dbReference>
<comment type="catalytic activity">
    <reaction evidence="1">
        <text>ATP + protein L-histidine = ADP + protein N-phospho-L-histidine.</text>
        <dbReference type="EC" id="2.7.13.3"/>
    </reaction>
</comment>
<dbReference type="InterPro" id="IPR011006">
    <property type="entry name" value="CheY-like_superfamily"/>
</dbReference>
<dbReference type="SUPFAM" id="SSF52172">
    <property type="entry name" value="CheY-like"/>
    <property type="match status" value="1"/>
</dbReference>
<organism evidence="10 11">
    <name type="scientific">Azohydromonas lata</name>
    <dbReference type="NCBI Taxonomy" id="45677"/>
    <lineage>
        <taxon>Bacteria</taxon>
        <taxon>Pseudomonadati</taxon>
        <taxon>Pseudomonadota</taxon>
        <taxon>Betaproteobacteria</taxon>
        <taxon>Burkholderiales</taxon>
        <taxon>Sphaerotilaceae</taxon>
        <taxon>Azohydromonas</taxon>
    </lineage>
</organism>
<feature type="transmembrane region" description="Helical" evidence="6">
    <location>
        <begin position="87"/>
        <end position="106"/>
    </location>
</feature>